<dbReference type="GeneID" id="56068352"/>
<accession>A0A7D5M4V0</accession>
<dbReference type="RefSeq" id="WP_179371168.1">
    <property type="nucleotide sequence ID" value="NZ_CP026995.1"/>
</dbReference>
<evidence type="ECO:0000256" key="1">
    <source>
        <dbReference type="SAM" id="Phobius"/>
    </source>
</evidence>
<proteinExistence type="predicted"/>
<dbReference type="OrthoDB" id="12150at2157"/>
<gene>
    <name evidence="2" type="ORF">C5F50_09565</name>
</gene>
<protein>
    <submittedName>
        <fullName evidence="2">Uncharacterized protein</fullName>
    </submittedName>
</protein>
<dbReference type="KEGG" id="nue:C5F50_09565"/>
<dbReference type="Proteomes" id="UP000509478">
    <property type="component" value="Chromosome"/>
</dbReference>
<keyword evidence="1" id="KW-0812">Transmembrane</keyword>
<evidence type="ECO:0000313" key="2">
    <source>
        <dbReference type="EMBL" id="QLH07294.1"/>
    </source>
</evidence>
<keyword evidence="3" id="KW-1185">Reference proteome</keyword>
<reference evidence="2 3" key="1">
    <citation type="submission" date="2018-02" db="EMBL/GenBank/DDBJ databases">
        <title>Complete genome of Nitrosopumilus ureaphilus PS0.</title>
        <authorList>
            <person name="Qin W."/>
            <person name="Zheng Y."/>
            <person name="Stahl D.A."/>
        </authorList>
    </citation>
    <scope>NUCLEOTIDE SEQUENCE [LARGE SCALE GENOMIC DNA]</scope>
    <source>
        <strain evidence="2 3">PS0</strain>
    </source>
</reference>
<feature type="transmembrane region" description="Helical" evidence="1">
    <location>
        <begin position="9"/>
        <end position="29"/>
    </location>
</feature>
<keyword evidence="1" id="KW-0472">Membrane</keyword>
<sequence length="158" mass="17427">MRRRAVSEIIGAVIVITVVVAGLGIYTSLSQQRILGDTLSVKETIQQQDDRVSEMLEYVGMFVTNTDKISVFVHNFGLKNVTMSKLFVNGTMDMGESPRSFHVQNITGSVIFPNNKTLQVGKTSEIVLDFGIPITEGISNIVIKTDSDKIIQFTNNTN</sequence>
<organism evidence="2 3">
    <name type="scientific">Nitrosopumilus ureiphilus</name>
    <dbReference type="NCBI Taxonomy" id="1470067"/>
    <lineage>
        <taxon>Archaea</taxon>
        <taxon>Nitrososphaerota</taxon>
        <taxon>Nitrososphaeria</taxon>
        <taxon>Nitrosopumilales</taxon>
        <taxon>Nitrosopumilaceae</taxon>
        <taxon>Nitrosopumilus</taxon>
    </lineage>
</organism>
<name>A0A7D5M4V0_9ARCH</name>
<dbReference type="AlphaFoldDB" id="A0A7D5M4V0"/>
<keyword evidence="1" id="KW-1133">Transmembrane helix</keyword>
<dbReference type="EMBL" id="CP026995">
    <property type="protein sequence ID" value="QLH07294.1"/>
    <property type="molecule type" value="Genomic_DNA"/>
</dbReference>
<evidence type="ECO:0000313" key="3">
    <source>
        <dbReference type="Proteomes" id="UP000509478"/>
    </source>
</evidence>